<evidence type="ECO:0000313" key="1">
    <source>
        <dbReference type="EMBL" id="MYM76833.1"/>
    </source>
</evidence>
<dbReference type="Proteomes" id="UP000480763">
    <property type="component" value="Unassembled WGS sequence"/>
</dbReference>
<gene>
    <name evidence="1" type="ORF">GSE42_02630</name>
</gene>
<dbReference type="EMBL" id="WWCH01000001">
    <property type="protein sequence ID" value="MYM76833.1"/>
    <property type="molecule type" value="Genomic_DNA"/>
</dbReference>
<proteinExistence type="predicted"/>
<reference evidence="1 2" key="1">
    <citation type="journal article" date="2017" name="Ann. Clin. Microbiol. Antimicrob.">
        <title>New eight genes identified at the clinical multidrug-resistant Acinetobacter baumannii DMS06669 strain in a Vietnam hospital.</title>
        <authorList>
            <person name="Si-Tuan N."/>
            <person name="Ngoc H.M."/>
            <person name="Hang P.T.T."/>
            <person name="Nguyen C."/>
            <person name="Van P.H."/>
            <person name="Huong N.T."/>
        </authorList>
    </citation>
    <scope>NUCLEOTIDE SEQUENCE [LARGE SCALE GENOMIC DNA]</scope>
    <source>
        <strain evidence="1 2">DMS06669</strain>
    </source>
</reference>
<name>A0A6L8M257_ACIBA</name>
<organism evidence="1 2">
    <name type="scientific">Acinetobacter baumannii</name>
    <dbReference type="NCBI Taxonomy" id="470"/>
    <lineage>
        <taxon>Bacteria</taxon>
        <taxon>Pseudomonadati</taxon>
        <taxon>Pseudomonadota</taxon>
        <taxon>Gammaproteobacteria</taxon>
        <taxon>Moraxellales</taxon>
        <taxon>Moraxellaceae</taxon>
        <taxon>Acinetobacter</taxon>
        <taxon>Acinetobacter calcoaceticus/baumannii complex</taxon>
    </lineage>
</organism>
<sequence length="114" mass="12608">MSPSRSAAEGARRVAHQKDILFSVLWLNGLLKPTDDVGQQLNDKIKVSLSQSSDMKKQIKSKVENAFYVRLGVYLTMTINDRFILNACAGLRLVIAGDIYIIDYGSKAESKSAD</sequence>
<comment type="caution">
    <text evidence="1">The sequence shown here is derived from an EMBL/GenBank/DDBJ whole genome shotgun (WGS) entry which is preliminary data.</text>
</comment>
<dbReference type="AlphaFoldDB" id="A0A6L8M257"/>
<accession>A0A6L8M257</accession>
<evidence type="ECO:0000313" key="2">
    <source>
        <dbReference type="Proteomes" id="UP000480763"/>
    </source>
</evidence>
<dbReference type="RefSeq" id="WP_155758097.1">
    <property type="nucleotide sequence ID" value="NZ_CAKNBW010000001.1"/>
</dbReference>
<protein>
    <submittedName>
        <fullName evidence="1">Uncharacterized protein</fullName>
    </submittedName>
</protein>